<feature type="transmembrane region" description="Helical" evidence="1">
    <location>
        <begin position="21"/>
        <end position="43"/>
    </location>
</feature>
<dbReference type="OrthoDB" id="792641at2"/>
<dbReference type="EMBL" id="FXTN01000011">
    <property type="protein sequence ID" value="SMO93994.1"/>
    <property type="molecule type" value="Genomic_DNA"/>
</dbReference>
<evidence type="ECO:0000256" key="1">
    <source>
        <dbReference type="SAM" id="Phobius"/>
    </source>
</evidence>
<feature type="transmembrane region" description="Helical" evidence="1">
    <location>
        <begin position="162"/>
        <end position="180"/>
    </location>
</feature>
<keyword evidence="1" id="KW-0472">Membrane</keyword>
<dbReference type="Proteomes" id="UP000320300">
    <property type="component" value="Unassembled WGS sequence"/>
</dbReference>
<keyword evidence="1" id="KW-1133">Transmembrane helix</keyword>
<reference evidence="3 4" key="1">
    <citation type="submission" date="2017-05" db="EMBL/GenBank/DDBJ databases">
        <authorList>
            <person name="Varghese N."/>
            <person name="Submissions S."/>
        </authorList>
    </citation>
    <scope>NUCLEOTIDE SEQUENCE [LARGE SCALE GENOMIC DNA]</scope>
    <source>
        <strain evidence="3 4">DSM 19036</strain>
    </source>
</reference>
<dbReference type="RefSeq" id="WP_142530111.1">
    <property type="nucleotide sequence ID" value="NZ_CBCSJO010000001.1"/>
</dbReference>
<sequence length="206" mass="24020">MQTKQLTWRFAWDYPAFRVKLLLGLFVMTLIVFYLQDFFVFVQSRNGVPVHDWLLDILPAHDVSVYIFLVLYPASGLFFWRMRKNSILCITALWGYIFLCLIRMLTISLIPLEAPRHLVHMTDPFSVIFYGSNMITKDLFFSGHTATLFLVGLCLENKREKIIIFCAAAILGMLLLIQHVHYTADVLAAPLFSYFFWYLGKTIARF</sequence>
<feature type="transmembrane region" description="Helical" evidence="1">
    <location>
        <begin position="139"/>
        <end position="155"/>
    </location>
</feature>
<keyword evidence="1" id="KW-0812">Transmembrane</keyword>
<evidence type="ECO:0000259" key="2">
    <source>
        <dbReference type="Pfam" id="PF14360"/>
    </source>
</evidence>
<name>A0A521FD93_9SPHI</name>
<proteinExistence type="predicted"/>
<feature type="transmembrane region" description="Helical" evidence="1">
    <location>
        <begin position="87"/>
        <end position="110"/>
    </location>
</feature>
<accession>A0A521FD93</accession>
<dbReference type="InterPro" id="IPR036938">
    <property type="entry name" value="PAP2/HPO_sf"/>
</dbReference>
<feature type="domain" description="Sphingomyelin synthase-like" evidence="2">
    <location>
        <begin position="138"/>
        <end position="199"/>
    </location>
</feature>
<dbReference type="InterPro" id="IPR025749">
    <property type="entry name" value="Sphingomyelin_synth-like_dom"/>
</dbReference>
<gene>
    <name evidence="3" type="ORF">SAMN06265348_111138</name>
</gene>
<dbReference type="AlphaFoldDB" id="A0A521FD93"/>
<organism evidence="3 4">
    <name type="scientific">Pedobacter westerhofensis</name>
    <dbReference type="NCBI Taxonomy" id="425512"/>
    <lineage>
        <taxon>Bacteria</taxon>
        <taxon>Pseudomonadati</taxon>
        <taxon>Bacteroidota</taxon>
        <taxon>Sphingobacteriia</taxon>
        <taxon>Sphingobacteriales</taxon>
        <taxon>Sphingobacteriaceae</taxon>
        <taxon>Pedobacter</taxon>
    </lineage>
</organism>
<evidence type="ECO:0000313" key="4">
    <source>
        <dbReference type="Proteomes" id="UP000320300"/>
    </source>
</evidence>
<evidence type="ECO:0000313" key="3">
    <source>
        <dbReference type="EMBL" id="SMO93994.1"/>
    </source>
</evidence>
<dbReference type="SUPFAM" id="SSF48317">
    <property type="entry name" value="Acid phosphatase/Vanadium-dependent haloperoxidase"/>
    <property type="match status" value="1"/>
</dbReference>
<feature type="transmembrane region" description="Helical" evidence="1">
    <location>
        <begin position="63"/>
        <end position="80"/>
    </location>
</feature>
<dbReference type="Pfam" id="PF14360">
    <property type="entry name" value="PAP2_C"/>
    <property type="match status" value="1"/>
</dbReference>
<protein>
    <submittedName>
        <fullName evidence="3">PAP2 superfamily C-terminal</fullName>
    </submittedName>
</protein>
<keyword evidence="4" id="KW-1185">Reference proteome</keyword>